<sequence>MNKLPARPRLIPGSTHTHRHWTGLARALVPAPTPPTAGTKSSTSHDQVHARLPATRANRRLEKIAGMSPRLANFQNHSSKNESNEAGQFTLYPGKGRKSYPPCTRLVL</sequence>
<organism evidence="2 3">
    <name type="scientific">Elysia crispata</name>
    <name type="common">lettuce slug</name>
    <dbReference type="NCBI Taxonomy" id="231223"/>
    <lineage>
        <taxon>Eukaryota</taxon>
        <taxon>Metazoa</taxon>
        <taxon>Spiralia</taxon>
        <taxon>Lophotrochozoa</taxon>
        <taxon>Mollusca</taxon>
        <taxon>Gastropoda</taxon>
        <taxon>Heterobranchia</taxon>
        <taxon>Euthyneura</taxon>
        <taxon>Panpulmonata</taxon>
        <taxon>Sacoglossa</taxon>
        <taxon>Placobranchoidea</taxon>
        <taxon>Plakobranchidae</taxon>
        <taxon>Elysia</taxon>
    </lineage>
</organism>
<gene>
    <name evidence="2" type="ORF">RRG08_009871</name>
</gene>
<protein>
    <submittedName>
        <fullName evidence="2">Uncharacterized protein</fullName>
    </submittedName>
</protein>
<evidence type="ECO:0000256" key="1">
    <source>
        <dbReference type="SAM" id="MobiDB-lite"/>
    </source>
</evidence>
<evidence type="ECO:0000313" key="2">
    <source>
        <dbReference type="EMBL" id="KAK3762483.1"/>
    </source>
</evidence>
<keyword evidence="3" id="KW-1185">Reference proteome</keyword>
<dbReference type="Proteomes" id="UP001283361">
    <property type="component" value="Unassembled WGS sequence"/>
</dbReference>
<feature type="compositionally biased region" description="Polar residues" evidence="1">
    <location>
        <begin position="36"/>
        <end position="45"/>
    </location>
</feature>
<dbReference type="EMBL" id="JAWDGP010004710">
    <property type="protein sequence ID" value="KAK3762483.1"/>
    <property type="molecule type" value="Genomic_DNA"/>
</dbReference>
<dbReference type="AlphaFoldDB" id="A0AAE0Z472"/>
<name>A0AAE0Z472_9GAST</name>
<feature type="region of interest" description="Disordered" evidence="1">
    <location>
        <begin position="68"/>
        <end position="108"/>
    </location>
</feature>
<reference evidence="2" key="1">
    <citation type="journal article" date="2023" name="G3 (Bethesda)">
        <title>A reference genome for the long-term kleptoplast-retaining sea slug Elysia crispata morphotype clarki.</title>
        <authorList>
            <person name="Eastman K.E."/>
            <person name="Pendleton A.L."/>
            <person name="Shaikh M.A."/>
            <person name="Suttiyut T."/>
            <person name="Ogas R."/>
            <person name="Tomko P."/>
            <person name="Gavelis G."/>
            <person name="Widhalm J.R."/>
            <person name="Wisecaver J.H."/>
        </authorList>
    </citation>
    <scope>NUCLEOTIDE SEQUENCE</scope>
    <source>
        <strain evidence="2">ECLA1</strain>
    </source>
</reference>
<evidence type="ECO:0000313" key="3">
    <source>
        <dbReference type="Proteomes" id="UP001283361"/>
    </source>
</evidence>
<accession>A0AAE0Z472</accession>
<proteinExistence type="predicted"/>
<comment type="caution">
    <text evidence="2">The sequence shown here is derived from an EMBL/GenBank/DDBJ whole genome shotgun (WGS) entry which is preliminary data.</text>
</comment>
<feature type="region of interest" description="Disordered" evidence="1">
    <location>
        <begin position="30"/>
        <end position="50"/>
    </location>
</feature>